<proteinExistence type="predicted"/>
<keyword evidence="3" id="KW-1185">Reference proteome</keyword>
<evidence type="ECO:0000313" key="2">
    <source>
        <dbReference type="EMBL" id="GBP37844.1"/>
    </source>
</evidence>
<evidence type="ECO:0000256" key="1">
    <source>
        <dbReference type="SAM" id="MobiDB-lite"/>
    </source>
</evidence>
<protein>
    <submittedName>
        <fullName evidence="2">Uncharacterized protein</fullName>
    </submittedName>
</protein>
<evidence type="ECO:0000313" key="3">
    <source>
        <dbReference type="Proteomes" id="UP000299102"/>
    </source>
</evidence>
<reference evidence="2 3" key="1">
    <citation type="journal article" date="2019" name="Commun. Biol.">
        <title>The bagworm genome reveals a unique fibroin gene that provides high tensile strength.</title>
        <authorList>
            <person name="Kono N."/>
            <person name="Nakamura H."/>
            <person name="Ohtoshi R."/>
            <person name="Tomita M."/>
            <person name="Numata K."/>
            <person name="Arakawa K."/>
        </authorList>
    </citation>
    <scope>NUCLEOTIDE SEQUENCE [LARGE SCALE GENOMIC DNA]</scope>
</reference>
<comment type="caution">
    <text evidence="2">The sequence shown here is derived from an EMBL/GenBank/DDBJ whole genome shotgun (WGS) entry which is preliminary data.</text>
</comment>
<dbReference type="EMBL" id="BGZK01000340">
    <property type="protein sequence ID" value="GBP37844.1"/>
    <property type="molecule type" value="Genomic_DNA"/>
</dbReference>
<dbReference type="Proteomes" id="UP000299102">
    <property type="component" value="Unassembled WGS sequence"/>
</dbReference>
<organism evidence="2 3">
    <name type="scientific">Eumeta variegata</name>
    <name type="common">Bagworm moth</name>
    <name type="synonym">Eumeta japonica</name>
    <dbReference type="NCBI Taxonomy" id="151549"/>
    <lineage>
        <taxon>Eukaryota</taxon>
        <taxon>Metazoa</taxon>
        <taxon>Ecdysozoa</taxon>
        <taxon>Arthropoda</taxon>
        <taxon>Hexapoda</taxon>
        <taxon>Insecta</taxon>
        <taxon>Pterygota</taxon>
        <taxon>Neoptera</taxon>
        <taxon>Endopterygota</taxon>
        <taxon>Lepidoptera</taxon>
        <taxon>Glossata</taxon>
        <taxon>Ditrysia</taxon>
        <taxon>Tineoidea</taxon>
        <taxon>Psychidae</taxon>
        <taxon>Oiketicinae</taxon>
        <taxon>Eumeta</taxon>
    </lineage>
</organism>
<sequence length="202" mass="22270">MNPIVVYGSHEIQKAESFPNIELLRVKVATKPVELAAASGTTKETAAGWGRSRTPEPKRGLRVGRMTPGERPAPRAPLRETDATAAPRPAIAPSTALAQSLTFQSNRPQRHRDLGYQMGRRIVAFRSNSAPERPSTTARSRLISHSVRILESSLRRQYWTPSPHWSLEAPTLRPPVAPAQRSSFEPRDLKLKRCGKLASAVA</sequence>
<gene>
    <name evidence="2" type="ORF">EVAR_21379_1</name>
</gene>
<feature type="region of interest" description="Disordered" evidence="1">
    <location>
        <begin position="37"/>
        <end position="86"/>
    </location>
</feature>
<name>A0A4C1VIV9_EUMVA</name>
<dbReference type="AlphaFoldDB" id="A0A4C1VIV9"/>
<accession>A0A4C1VIV9</accession>